<name>A0A6J7CYM9_9ZZZZ</name>
<evidence type="ECO:0000256" key="1">
    <source>
        <dbReference type="ARBA" id="ARBA00007637"/>
    </source>
</evidence>
<reference evidence="3" key="1">
    <citation type="submission" date="2020-05" db="EMBL/GenBank/DDBJ databases">
        <authorList>
            <person name="Chiriac C."/>
            <person name="Salcher M."/>
            <person name="Ghai R."/>
            <person name="Kavagutti S V."/>
        </authorList>
    </citation>
    <scope>NUCLEOTIDE SEQUENCE</scope>
</reference>
<dbReference type="CDD" id="cd08946">
    <property type="entry name" value="SDR_e"/>
    <property type="match status" value="1"/>
</dbReference>
<dbReference type="PANTHER" id="PTHR43000">
    <property type="entry name" value="DTDP-D-GLUCOSE 4,6-DEHYDRATASE-RELATED"/>
    <property type="match status" value="1"/>
</dbReference>
<evidence type="ECO:0000259" key="2">
    <source>
        <dbReference type="Pfam" id="PF01370"/>
    </source>
</evidence>
<dbReference type="SUPFAM" id="SSF51735">
    <property type="entry name" value="NAD(P)-binding Rossmann-fold domains"/>
    <property type="match status" value="1"/>
</dbReference>
<feature type="domain" description="NAD-dependent epimerase/dehydratase" evidence="2">
    <location>
        <begin position="22"/>
        <end position="233"/>
    </location>
</feature>
<protein>
    <submittedName>
        <fullName evidence="3">Unannotated protein</fullName>
    </submittedName>
</protein>
<proteinExistence type="inferred from homology"/>
<sequence length="317" mass="34652">MSDTPEQQVQEISRPQMTGKRVLVTGVTGWVAGPVATALAASGNTVYGAARFRDPAQREPLESSGVQTISIDLQKARFDEVPNDIDVVLNFAVAKVNDFEVAFAANAEGPAALMELCRPEMFLHCSSTAVYAPDDHKPRRENDPLGDSHRPMPGMPTYSISKIAAEVLVKYTARRLGIPAVIARLNVPYGDAYGWMMFHLMMMERGIPVPVHVNQPTSYTPIHSDDIVRSIPYLLSLASVPTTIVNWGGEDVAGIEDWCTEMGRLTGLTPEFAPTEATIAAIVPDLTKLHSTGFRSHVDWRTGLARQISTTRPDLLK</sequence>
<dbReference type="InterPro" id="IPR036291">
    <property type="entry name" value="NAD(P)-bd_dom_sf"/>
</dbReference>
<comment type="similarity">
    <text evidence="1">Belongs to the NAD(P)-dependent epimerase/dehydratase family.</text>
</comment>
<gene>
    <name evidence="3" type="ORF">UFOPK3376_00376</name>
</gene>
<evidence type="ECO:0000313" key="3">
    <source>
        <dbReference type="EMBL" id="CAB4863031.1"/>
    </source>
</evidence>
<dbReference type="Gene3D" id="3.40.50.720">
    <property type="entry name" value="NAD(P)-binding Rossmann-like Domain"/>
    <property type="match status" value="1"/>
</dbReference>
<organism evidence="3">
    <name type="scientific">freshwater metagenome</name>
    <dbReference type="NCBI Taxonomy" id="449393"/>
    <lineage>
        <taxon>unclassified sequences</taxon>
        <taxon>metagenomes</taxon>
        <taxon>ecological metagenomes</taxon>
    </lineage>
</organism>
<dbReference type="Pfam" id="PF01370">
    <property type="entry name" value="Epimerase"/>
    <property type="match status" value="1"/>
</dbReference>
<dbReference type="AlphaFoldDB" id="A0A6J7CYM9"/>
<dbReference type="InterPro" id="IPR001509">
    <property type="entry name" value="Epimerase_deHydtase"/>
</dbReference>
<accession>A0A6J7CYM9</accession>
<dbReference type="EMBL" id="CAFBLP010000006">
    <property type="protein sequence ID" value="CAB4863031.1"/>
    <property type="molecule type" value="Genomic_DNA"/>
</dbReference>